<organism evidence="3 4">
    <name type="scientific">Amycolatopsis antarctica</name>
    <dbReference type="NCBI Taxonomy" id="1854586"/>
    <lineage>
        <taxon>Bacteria</taxon>
        <taxon>Bacillati</taxon>
        <taxon>Actinomycetota</taxon>
        <taxon>Actinomycetes</taxon>
        <taxon>Pseudonocardiales</taxon>
        <taxon>Pseudonocardiaceae</taxon>
        <taxon>Amycolatopsis</taxon>
    </lineage>
</organism>
<dbReference type="AlphaFoldDB" id="A0A263CWV5"/>
<dbReference type="InterPro" id="IPR038765">
    <property type="entry name" value="Papain-like_cys_pep_sf"/>
</dbReference>
<dbReference type="Gene3D" id="2.40.128.150">
    <property type="entry name" value="Cysteine proteinases"/>
    <property type="match status" value="1"/>
</dbReference>
<dbReference type="PRINTS" id="PR01543">
    <property type="entry name" value="ANATRNSFRASE"/>
</dbReference>
<evidence type="ECO:0000313" key="3">
    <source>
        <dbReference type="EMBL" id="OZM70438.1"/>
    </source>
</evidence>
<dbReference type="SUPFAM" id="SSF54001">
    <property type="entry name" value="Cysteine proteinases"/>
    <property type="match status" value="1"/>
</dbReference>
<dbReference type="Gene3D" id="3.30.2140.10">
    <property type="entry name" value="Arylamine N-acetyltransferase"/>
    <property type="match status" value="1"/>
</dbReference>
<gene>
    <name evidence="3" type="ORF">CFN78_25070</name>
</gene>
<dbReference type="PANTHER" id="PTHR11786:SF0">
    <property type="entry name" value="ARYLAMINE N-ACETYLTRANSFERASE 4-RELATED"/>
    <property type="match status" value="1"/>
</dbReference>
<proteinExistence type="inferred from homology"/>
<protein>
    <submittedName>
        <fullName evidence="3">Arylamine N-acetyltransferase</fullName>
    </submittedName>
</protein>
<keyword evidence="3" id="KW-0808">Transferase</keyword>
<reference evidence="3 4" key="1">
    <citation type="submission" date="2017-07" db="EMBL/GenBank/DDBJ databases">
        <title>Amycolatopsis antarcticus sp. nov., isolated from the surface of an Antarcticus brown macroalga.</title>
        <authorList>
            <person name="Wang J."/>
            <person name="Leiva S."/>
            <person name="Huang J."/>
            <person name="Huang Y."/>
        </authorList>
    </citation>
    <scope>NUCLEOTIDE SEQUENCE [LARGE SCALE GENOMIC DNA]</scope>
    <source>
        <strain evidence="3 4">AU-G6</strain>
    </source>
</reference>
<evidence type="ECO:0000256" key="2">
    <source>
        <dbReference type="RuleBase" id="RU003452"/>
    </source>
</evidence>
<dbReference type="Pfam" id="PF00797">
    <property type="entry name" value="Acetyltransf_2"/>
    <property type="match status" value="1"/>
</dbReference>
<accession>A0A263CWV5</accession>
<dbReference type="InterPro" id="IPR001447">
    <property type="entry name" value="Arylamine_N-AcTrfase"/>
</dbReference>
<keyword evidence="4" id="KW-1185">Reference proteome</keyword>
<dbReference type="Proteomes" id="UP000242444">
    <property type="component" value="Unassembled WGS sequence"/>
</dbReference>
<dbReference type="PANTHER" id="PTHR11786">
    <property type="entry name" value="N-HYDROXYARYLAMINE O-ACETYLTRANSFERASE"/>
    <property type="match status" value="1"/>
</dbReference>
<dbReference type="RefSeq" id="WP_094865496.1">
    <property type="nucleotide sequence ID" value="NZ_NKYE01000020.1"/>
</dbReference>
<sequence length="282" mass="30559">MITPALREPGTTGWNTGSLDVDAYLRRVGHPRASPSAESLRTLHEAHVRTIPFENIDVLLGAHPGLELDVIAGKLVGRQRGGYCYEHSLLFAAVLVELGFTVERRMGRVHPQGSGPRTHMLSTVYVDGAAYQADVGFGAGVLRPMPLRDGAVVDQAGWAHRIDRDGPLWTLSRREPGDGGWTVLHASDEAPQRPVDYEVAHHYVSTHPHSPFVGKLVVMRLADGVSRQLVGDELTVTRPDGDLHRQRVPADRLDSALRDLGVVLQPAELEGVLAAYPSGAPG</sequence>
<name>A0A263CWV5_9PSEU</name>
<dbReference type="InParanoid" id="A0A263CWV5"/>
<comment type="caution">
    <text evidence="3">The sequence shown here is derived from an EMBL/GenBank/DDBJ whole genome shotgun (WGS) entry which is preliminary data.</text>
</comment>
<evidence type="ECO:0000256" key="1">
    <source>
        <dbReference type="ARBA" id="ARBA00006547"/>
    </source>
</evidence>
<dbReference type="GO" id="GO:0016407">
    <property type="term" value="F:acetyltransferase activity"/>
    <property type="evidence" value="ECO:0007669"/>
    <property type="project" value="InterPro"/>
</dbReference>
<dbReference type="EMBL" id="NKYE01000020">
    <property type="protein sequence ID" value="OZM70438.1"/>
    <property type="molecule type" value="Genomic_DNA"/>
</dbReference>
<dbReference type="OrthoDB" id="7181050at2"/>
<comment type="similarity">
    <text evidence="1 2">Belongs to the arylamine N-acetyltransferase family.</text>
</comment>
<evidence type="ECO:0000313" key="4">
    <source>
        <dbReference type="Proteomes" id="UP000242444"/>
    </source>
</evidence>